<keyword evidence="1" id="KW-1133">Transmembrane helix</keyword>
<keyword evidence="4" id="KW-1185">Reference proteome</keyword>
<gene>
    <name evidence="3" type="ORF">PVAP13_8KG244601</name>
</gene>
<dbReference type="AlphaFoldDB" id="A0A8T0PZF2"/>
<dbReference type="Proteomes" id="UP000823388">
    <property type="component" value="Chromosome 8K"/>
</dbReference>
<reference evidence="3" key="1">
    <citation type="submission" date="2020-05" db="EMBL/GenBank/DDBJ databases">
        <title>WGS assembly of Panicum virgatum.</title>
        <authorList>
            <person name="Lovell J.T."/>
            <person name="Jenkins J."/>
            <person name="Shu S."/>
            <person name="Juenger T.E."/>
            <person name="Schmutz J."/>
        </authorList>
    </citation>
    <scope>NUCLEOTIDE SEQUENCE</scope>
    <source>
        <strain evidence="3">AP13</strain>
    </source>
</reference>
<name>A0A8T0PZF2_PANVG</name>
<feature type="transmembrane region" description="Helical" evidence="1">
    <location>
        <begin position="49"/>
        <end position="67"/>
    </location>
</feature>
<keyword evidence="2" id="KW-0732">Signal</keyword>
<evidence type="ECO:0000313" key="4">
    <source>
        <dbReference type="Proteomes" id="UP000823388"/>
    </source>
</evidence>
<feature type="chain" id="PRO_5035803755" evidence="2">
    <location>
        <begin position="26"/>
        <end position="111"/>
    </location>
</feature>
<evidence type="ECO:0000313" key="3">
    <source>
        <dbReference type="EMBL" id="KAG2564266.1"/>
    </source>
</evidence>
<organism evidence="3 4">
    <name type="scientific">Panicum virgatum</name>
    <name type="common">Blackwell switchgrass</name>
    <dbReference type="NCBI Taxonomy" id="38727"/>
    <lineage>
        <taxon>Eukaryota</taxon>
        <taxon>Viridiplantae</taxon>
        <taxon>Streptophyta</taxon>
        <taxon>Embryophyta</taxon>
        <taxon>Tracheophyta</taxon>
        <taxon>Spermatophyta</taxon>
        <taxon>Magnoliopsida</taxon>
        <taxon>Liliopsida</taxon>
        <taxon>Poales</taxon>
        <taxon>Poaceae</taxon>
        <taxon>PACMAD clade</taxon>
        <taxon>Panicoideae</taxon>
        <taxon>Panicodae</taxon>
        <taxon>Paniceae</taxon>
        <taxon>Panicinae</taxon>
        <taxon>Panicum</taxon>
        <taxon>Panicum sect. Hiantes</taxon>
    </lineage>
</organism>
<feature type="transmembrane region" description="Helical" evidence="1">
    <location>
        <begin position="79"/>
        <end position="99"/>
    </location>
</feature>
<proteinExistence type="predicted"/>
<keyword evidence="1" id="KW-0472">Membrane</keyword>
<sequence>MSSTFLTAFLTPFVLLLFSTSLAMAMRSFSMPLMHVSWLCNIISSNISWAQISLGSLIIIRDFLVLLTSSSSSRCSSLLYLFLNNPLLLLLSLTIYLIHKLVPSDPIVFGQ</sequence>
<dbReference type="EMBL" id="CM029051">
    <property type="protein sequence ID" value="KAG2564266.1"/>
    <property type="molecule type" value="Genomic_DNA"/>
</dbReference>
<feature type="signal peptide" evidence="2">
    <location>
        <begin position="1"/>
        <end position="25"/>
    </location>
</feature>
<accession>A0A8T0PZF2</accession>
<evidence type="ECO:0000256" key="1">
    <source>
        <dbReference type="SAM" id="Phobius"/>
    </source>
</evidence>
<evidence type="ECO:0000256" key="2">
    <source>
        <dbReference type="SAM" id="SignalP"/>
    </source>
</evidence>
<keyword evidence="1" id="KW-0812">Transmembrane</keyword>
<comment type="caution">
    <text evidence="3">The sequence shown here is derived from an EMBL/GenBank/DDBJ whole genome shotgun (WGS) entry which is preliminary data.</text>
</comment>
<protein>
    <submittedName>
        <fullName evidence="3">Uncharacterized protein</fullName>
    </submittedName>
</protein>